<gene>
    <name evidence="1" type="ORF">BGZ97_001710</name>
</gene>
<evidence type="ECO:0000313" key="2">
    <source>
        <dbReference type="Proteomes" id="UP000823405"/>
    </source>
</evidence>
<comment type="caution">
    <text evidence="1">The sequence shown here is derived from an EMBL/GenBank/DDBJ whole genome shotgun (WGS) entry which is preliminary data.</text>
</comment>
<feature type="non-terminal residue" evidence="1">
    <location>
        <position position="149"/>
    </location>
</feature>
<dbReference type="Gene3D" id="2.130.10.10">
    <property type="entry name" value="YVTN repeat-like/Quinoprotein amine dehydrogenase"/>
    <property type="match status" value="1"/>
</dbReference>
<organism evidence="1 2">
    <name type="scientific">Linnemannia gamsii</name>
    <dbReference type="NCBI Taxonomy" id="64522"/>
    <lineage>
        <taxon>Eukaryota</taxon>
        <taxon>Fungi</taxon>
        <taxon>Fungi incertae sedis</taxon>
        <taxon>Mucoromycota</taxon>
        <taxon>Mortierellomycotina</taxon>
        <taxon>Mortierellomycetes</taxon>
        <taxon>Mortierellales</taxon>
        <taxon>Mortierellaceae</taxon>
        <taxon>Linnemannia</taxon>
    </lineage>
</organism>
<accession>A0A9P6RGH5</accession>
<dbReference type="SMART" id="SM00320">
    <property type="entry name" value="WD40"/>
    <property type="match status" value="1"/>
</dbReference>
<sequence length="149" mass="16485">MWRVPSSREERSRACMGVMSDFLGPVNSIAWNPVVPLELATGSGGHSVRVWRLLSEGESFRFCLLWCSDMQQLVSHGVKLKDVVGLSTASRMLLIQRGAVDDSLPAEGESDDKSASVLEDDGLSWEYAEWFEGVDKSEEEEGLVEGDDF</sequence>
<reference evidence="1" key="1">
    <citation type="journal article" date="2020" name="Fungal Divers.">
        <title>Resolving the Mortierellaceae phylogeny through synthesis of multi-gene phylogenetics and phylogenomics.</title>
        <authorList>
            <person name="Vandepol N."/>
            <person name="Liber J."/>
            <person name="Desiro A."/>
            <person name="Na H."/>
            <person name="Kennedy M."/>
            <person name="Barry K."/>
            <person name="Grigoriev I.V."/>
            <person name="Miller A.N."/>
            <person name="O'Donnell K."/>
            <person name="Stajich J.E."/>
            <person name="Bonito G."/>
        </authorList>
    </citation>
    <scope>NUCLEOTIDE SEQUENCE</scope>
    <source>
        <strain evidence="1">NVP60</strain>
    </source>
</reference>
<keyword evidence="2" id="KW-1185">Reference proteome</keyword>
<dbReference type="AlphaFoldDB" id="A0A9P6RGH5"/>
<dbReference type="EMBL" id="JAAAIN010000136">
    <property type="protein sequence ID" value="KAG0319658.1"/>
    <property type="molecule type" value="Genomic_DNA"/>
</dbReference>
<evidence type="ECO:0000313" key="1">
    <source>
        <dbReference type="EMBL" id="KAG0319658.1"/>
    </source>
</evidence>
<dbReference type="InterPro" id="IPR015943">
    <property type="entry name" value="WD40/YVTN_repeat-like_dom_sf"/>
</dbReference>
<protein>
    <submittedName>
        <fullName evidence="1">Uncharacterized protein</fullName>
    </submittedName>
</protein>
<dbReference type="Proteomes" id="UP000823405">
    <property type="component" value="Unassembled WGS sequence"/>
</dbReference>
<name>A0A9P6RGH5_9FUNG</name>
<dbReference type="InterPro" id="IPR036322">
    <property type="entry name" value="WD40_repeat_dom_sf"/>
</dbReference>
<dbReference type="InterPro" id="IPR001680">
    <property type="entry name" value="WD40_rpt"/>
</dbReference>
<dbReference type="SUPFAM" id="SSF50978">
    <property type="entry name" value="WD40 repeat-like"/>
    <property type="match status" value="1"/>
</dbReference>
<proteinExistence type="predicted"/>